<dbReference type="EMBL" id="GL377569">
    <property type="protein sequence ID" value="EFJ34764.1"/>
    <property type="molecule type" value="Genomic_DNA"/>
</dbReference>
<keyword evidence="4" id="KW-1185">Reference proteome</keyword>
<evidence type="ECO:0000313" key="4">
    <source>
        <dbReference type="Proteomes" id="UP000001514"/>
    </source>
</evidence>
<dbReference type="InterPro" id="IPR035623">
    <property type="entry name" value="SUA-like_OCRE"/>
</dbReference>
<feature type="domain" description="OCRE" evidence="2">
    <location>
        <begin position="276"/>
        <end position="325"/>
    </location>
</feature>
<accession>D8QZA9</accession>
<dbReference type="FunCoup" id="D8QZA9">
    <property type="interactions" value="1875"/>
</dbReference>
<name>D8QZA9_SELML</name>
<dbReference type="GO" id="GO:0005682">
    <property type="term" value="C:U5 snRNP"/>
    <property type="evidence" value="ECO:0000318"/>
    <property type="project" value="GO_Central"/>
</dbReference>
<feature type="compositionally biased region" description="Basic and acidic residues" evidence="1">
    <location>
        <begin position="42"/>
        <end position="52"/>
    </location>
</feature>
<dbReference type="InterPro" id="IPR041591">
    <property type="entry name" value="OCRE"/>
</dbReference>
<evidence type="ECO:0000256" key="1">
    <source>
        <dbReference type="SAM" id="MobiDB-lite"/>
    </source>
</evidence>
<dbReference type="CDD" id="cd16166">
    <property type="entry name" value="OCRE_SUA_like"/>
    <property type="match status" value="1"/>
</dbReference>
<feature type="region of interest" description="Disordered" evidence="1">
    <location>
        <begin position="1"/>
        <end position="75"/>
    </location>
</feature>
<organism evidence="4">
    <name type="scientific">Selaginella moellendorffii</name>
    <name type="common">Spikemoss</name>
    <dbReference type="NCBI Taxonomy" id="88036"/>
    <lineage>
        <taxon>Eukaryota</taxon>
        <taxon>Viridiplantae</taxon>
        <taxon>Streptophyta</taxon>
        <taxon>Embryophyta</taxon>
        <taxon>Tracheophyta</taxon>
        <taxon>Lycopodiopsida</taxon>
        <taxon>Selaginellales</taxon>
        <taxon>Selaginellaceae</taxon>
        <taxon>Selaginella</taxon>
    </lineage>
</organism>
<dbReference type="PANTHER" id="PTHR13138:SF3">
    <property type="entry name" value="CD2 ANTIGEN CYTOPLASMIC TAIL-BINDING PROTEIN 2"/>
    <property type="match status" value="1"/>
</dbReference>
<feature type="compositionally biased region" description="Acidic residues" evidence="1">
    <location>
        <begin position="20"/>
        <end position="31"/>
    </location>
</feature>
<dbReference type="KEGG" id="smo:SELMODRAFT_438774"/>
<evidence type="ECO:0000313" key="3">
    <source>
        <dbReference type="EMBL" id="EFJ34764.1"/>
    </source>
</evidence>
<dbReference type="Pfam" id="PF17780">
    <property type="entry name" value="OCRE"/>
    <property type="match status" value="1"/>
</dbReference>
<sequence length="327" mass="36786">MEGAAKASRAGSKRARFTYEEPDPDDDDEDDQPRKLKFPKGKKSDVFERGGVDEEEDDGDPRSRSARIAATERAMRRSVMAEQLRTAEDTSNLHDFSQAEESFENDDDAVKLEPFNLNAERRDGFFDDDGHYVEYATKFEARDAWLDSAEVDTRFAAKHLARKDKEAAEHDISPRDIGLMKKRIADALEPGETVLEALRRLRGSTKEGNRRGKLTGPAKIAFDQLTEDAMKLMDIGESDVYDKVQEKFRREADAVLQEEVDIFSDEPQASEPGEADANGYVYDGSSGYYYNAETGYYYDPSSGLFCSAASGQWFKFDEATNAYVEAV</sequence>
<dbReference type="STRING" id="88036.D8QZA9"/>
<proteinExistence type="predicted"/>
<evidence type="ECO:0000259" key="2">
    <source>
        <dbReference type="Pfam" id="PF17780"/>
    </source>
</evidence>
<dbReference type="AlphaFoldDB" id="D8QZA9"/>
<protein>
    <recommendedName>
        <fullName evidence="2">OCRE domain-containing protein</fullName>
    </recommendedName>
</protein>
<dbReference type="PANTHER" id="PTHR13138">
    <property type="entry name" value="PROTEIN LIN1"/>
    <property type="match status" value="1"/>
</dbReference>
<dbReference type="InParanoid" id="D8QZA9"/>
<dbReference type="Gramene" id="EFJ34764">
    <property type="protein sequence ID" value="EFJ34764"/>
    <property type="gene ID" value="SELMODRAFT_438774"/>
</dbReference>
<dbReference type="InterPro" id="IPR039905">
    <property type="entry name" value="CD2BP2/Lin1"/>
</dbReference>
<feature type="compositionally biased region" description="Low complexity" evidence="1">
    <location>
        <begin position="1"/>
        <end position="10"/>
    </location>
</feature>
<dbReference type="OrthoDB" id="331341at2759"/>
<reference evidence="3 4" key="1">
    <citation type="journal article" date="2011" name="Science">
        <title>The Selaginella genome identifies genetic changes associated with the evolution of vascular plants.</title>
        <authorList>
            <person name="Banks J.A."/>
            <person name="Nishiyama T."/>
            <person name="Hasebe M."/>
            <person name="Bowman J.L."/>
            <person name="Gribskov M."/>
            <person name="dePamphilis C."/>
            <person name="Albert V.A."/>
            <person name="Aono N."/>
            <person name="Aoyama T."/>
            <person name="Ambrose B.A."/>
            <person name="Ashton N.W."/>
            <person name="Axtell M.J."/>
            <person name="Barker E."/>
            <person name="Barker M.S."/>
            <person name="Bennetzen J.L."/>
            <person name="Bonawitz N.D."/>
            <person name="Chapple C."/>
            <person name="Cheng C."/>
            <person name="Correa L.G."/>
            <person name="Dacre M."/>
            <person name="DeBarry J."/>
            <person name="Dreyer I."/>
            <person name="Elias M."/>
            <person name="Engstrom E.M."/>
            <person name="Estelle M."/>
            <person name="Feng L."/>
            <person name="Finet C."/>
            <person name="Floyd S.K."/>
            <person name="Frommer W.B."/>
            <person name="Fujita T."/>
            <person name="Gramzow L."/>
            <person name="Gutensohn M."/>
            <person name="Harholt J."/>
            <person name="Hattori M."/>
            <person name="Heyl A."/>
            <person name="Hirai T."/>
            <person name="Hiwatashi Y."/>
            <person name="Ishikawa M."/>
            <person name="Iwata M."/>
            <person name="Karol K.G."/>
            <person name="Koehler B."/>
            <person name="Kolukisaoglu U."/>
            <person name="Kubo M."/>
            <person name="Kurata T."/>
            <person name="Lalonde S."/>
            <person name="Li K."/>
            <person name="Li Y."/>
            <person name="Litt A."/>
            <person name="Lyons E."/>
            <person name="Manning G."/>
            <person name="Maruyama T."/>
            <person name="Michael T.P."/>
            <person name="Mikami K."/>
            <person name="Miyazaki S."/>
            <person name="Morinaga S."/>
            <person name="Murata T."/>
            <person name="Mueller-Roeber B."/>
            <person name="Nelson D.R."/>
            <person name="Obara M."/>
            <person name="Oguri Y."/>
            <person name="Olmstead R.G."/>
            <person name="Onodera N."/>
            <person name="Petersen B.L."/>
            <person name="Pils B."/>
            <person name="Prigge M."/>
            <person name="Rensing S.A."/>
            <person name="Riano-Pachon D.M."/>
            <person name="Roberts A.W."/>
            <person name="Sato Y."/>
            <person name="Scheller H.V."/>
            <person name="Schulz B."/>
            <person name="Schulz C."/>
            <person name="Shakirov E.V."/>
            <person name="Shibagaki N."/>
            <person name="Shinohara N."/>
            <person name="Shippen D.E."/>
            <person name="Soerensen I."/>
            <person name="Sotooka R."/>
            <person name="Sugimoto N."/>
            <person name="Sugita M."/>
            <person name="Sumikawa N."/>
            <person name="Tanurdzic M."/>
            <person name="Theissen G."/>
            <person name="Ulvskov P."/>
            <person name="Wakazuki S."/>
            <person name="Weng J.K."/>
            <person name="Willats W.W."/>
            <person name="Wipf D."/>
            <person name="Wolf P.G."/>
            <person name="Yang L."/>
            <person name="Zimmer A.D."/>
            <person name="Zhu Q."/>
            <person name="Mitros T."/>
            <person name="Hellsten U."/>
            <person name="Loque D."/>
            <person name="Otillar R."/>
            <person name="Salamov A."/>
            <person name="Schmutz J."/>
            <person name="Shapiro H."/>
            <person name="Lindquist E."/>
            <person name="Lucas S."/>
            <person name="Rokhsar D."/>
            <person name="Grigoriev I.V."/>
        </authorList>
    </citation>
    <scope>NUCLEOTIDE SEQUENCE [LARGE SCALE GENOMIC DNA]</scope>
</reference>
<dbReference type="Proteomes" id="UP000001514">
    <property type="component" value="Unassembled WGS sequence"/>
</dbReference>
<dbReference type="eggNOG" id="KOG2950">
    <property type="taxonomic scope" value="Eukaryota"/>
</dbReference>
<dbReference type="HOGENOM" id="CLU_052770_1_0_1"/>
<gene>
    <name evidence="3" type="ORF">SELMODRAFT_438774</name>
</gene>